<dbReference type="PANTHER" id="PTHR33122">
    <property type="entry name" value="LIPID BINDING PROTEIN-RELATED"/>
    <property type="match status" value="1"/>
</dbReference>
<evidence type="ECO:0000259" key="2">
    <source>
        <dbReference type="SMART" id="SM00499"/>
    </source>
</evidence>
<sequence length="111" mass="12050">MAINVRALAMVMLMLSVVYVEGAEVTKYCNLTMDQLLTCKPYVMAPNPPDPSPDCCTGLANADVSCLCSFSKSLMFKTLDINPTLAKQLPAKCKLPTPAHSLFVLLIRLPS</sequence>
<evidence type="ECO:0000256" key="1">
    <source>
        <dbReference type="SAM" id="SignalP"/>
    </source>
</evidence>
<dbReference type="SMART" id="SM00499">
    <property type="entry name" value="AAI"/>
    <property type="match status" value="1"/>
</dbReference>
<dbReference type="Pfam" id="PF14368">
    <property type="entry name" value="LTP_2"/>
    <property type="match status" value="1"/>
</dbReference>
<dbReference type="InterPro" id="IPR039265">
    <property type="entry name" value="DIR1-like"/>
</dbReference>
<dbReference type="GO" id="GO:0005504">
    <property type="term" value="F:fatty acid binding"/>
    <property type="evidence" value="ECO:0007669"/>
    <property type="project" value="InterPro"/>
</dbReference>
<dbReference type="AlphaFoldDB" id="A0AAV9CJ74"/>
<keyword evidence="4" id="KW-1185">Reference proteome</keyword>
<dbReference type="InterPro" id="IPR016140">
    <property type="entry name" value="Bifunc_inhib/LTP/seed_store"/>
</dbReference>
<name>A0AAV9CJ74_ACOCL</name>
<dbReference type="Gene3D" id="1.10.110.10">
    <property type="entry name" value="Plant lipid-transfer and hydrophobic proteins"/>
    <property type="match status" value="1"/>
</dbReference>
<organism evidence="3 4">
    <name type="scientific">Acorus calamus</name>
    <name type="common">Sweet flag</name>
    <dbReference type="NCBI Taxonomy" id="4465"/>
    <lineage>
        <taxon>Eukaryota</taxon>
        <taxon>Viridiplantae</taxon>
        <taxon>Streptophyta</taxon>
        <taxon>Embryophyta</taxon>
        <taxon>Tracheophyta</taxon>
        <taxon>Spermatophyta</taxon>
        <taxon>Magnoliopsida</taxon>
        <taxon>Liliopsida</taxon>
        <taxon>Acoraceae</taxon>
        <taxon>Acorus</taxon>
    </lineage>
</organism>
<keyword evidence="1" id="KW-0732">Signal</keyword>
<dbReference type="CDD" id="cd04660">
    <property type="entry name" value="nsLTP_like"/>
    <property type="match status" value="1"/>
</dbReference>
<dbReference type="EMBL" id="JAUJYO010000018">
    <property type="protein sequence ID" value="KAK1288990.1"/>
    <property type="molecule type" value="Genomic_DNA"/>
</dbReference>
<dbReference type="InterPro" id="IPR036312">
    <property type="entry name" value="Bifun_inhib/LTP/seed_sf"/>
</dbReference>
<comment type="caution">
    <text evidence="3">The sequence shown here is derived from an EMBL/GenBank/DDBJ whole genome shotgun (WGS) entry which is preliminary data.</text>
</comment>
<accession>A0AAV9CJ74</accession>
<feature type="signal peptide" evidence="1">
    <location>
        <begin position="1"/>
        <end position="22"/>
    </location>
</feature>
<dbReference type="SUPFAM" id="SSF47699">
    <property type="entry name" value="Bifunctional inhibitor/lipid-transfer protein/seed storage 2S albumin"/>
    <property type="match status" value="1"/>
</dbReference>
<evidence type="ECO:0000313" key="4">
    <source>
        <dbReference type="Proteomes" id="UP001180020"/>
    </source>
</evidence>
<dbReference type="Proteomes" id="UP001180020">
    <property type="component" value="Unassembled WGS sequence"/>
</dbReference>
<gene>
    <name evidence="3" type="ORF">QJS10_CPB18g00738</name>
</gene>
<dbReference type="InterPro" id="IPR044741">
    <property type="entry name" value="NsLTP-like"/>
</dbReference>
<reference evidence="3" key="1">
    <citation type="journal article" date="2023" name="Nat. Commun.">
        <title>Diploid and tetraploid genomes of Acorus and the evolution of monocots.</title>
        <authorList>
            <person name="Ma L."/>
            <person name="Liu K.W."/>
            <person name="Li Z."/>
            <person name="Hsiao Y.Y."/>
            <person name="Qi Y."/>
            <person name="Fu T."/>
            <person name="Tang G.D."/>
            <person name="Zhang D."/>
            <person name="Sun W.H."/>
            <person name="Liu D.K."/>
            <person name="Li Y."/>
            <person name="Chen G.Z."/>
            <person name="Liu X.D."/>
            <person name="Liao X.Y."/>
            <person name="Jiang Y.T."/>
            <person name="Yu X."/>
            <person name="Hao Y."/>
            <person name="Huang J."/>
            <person name="Zhao X.W."/>
            <person name="Ke S."/>
            <person name="Chen Y.Y."/>
            <person name="Wu W.L."/>
            <person name="Hsu J.L."/>
            <person name="Lin Y.F."/>
            <person name="Huang M.D."/>
            <person name="Li C.Y."/>
            <person name="Huang L."/>
            <person name="Wang Z.W."/>
            <person name="Zhao X."/>
            <person name="Zhong W.Y."/>
            <person name="Peng D.H."/>
            <person name="Ahmad S."/>
            <person name="Lan S."/>
            <person name="Zhang J.S."/>
            <person name="Tsai W.C."/>
            <person name="Van de Peer Y."/>
            <person name="Liu Z.J."/>
        </authorList>
    </citation>
    <scope>NUCLEOTIDE SEQUENCE</scope>
    <source>
        <strain evidence="3">CP</strain>
    </source>
</reference>
<feature type="domain" description="Bifunctional inhibitor/plant lipid transfer protein/seed storage helical" evidence="2">
    <location>
        <begin position="29"/>
        <end position="103"/>
    </location>
</feature>
<feature type="chain" id="PRO_5043339475" description="Bifunctional inhibitor/plant lipid transfer protein/seed storage helical domain-containing protein" evidence="1">
    <location>
        <begin position="23"/>
        <end position="111"/>
    </location>
</feature>
<dbReference type="PANTHER" id="PTHR33122:SF60">
    <property type="entry name" value="LIPID-TRANSFER PROTEIN DIR1-RELATED"/>
    <property type="match status" value="1"/>
</dbReference>
<reference evidence="3" key="2">
    <citation type="submission" date="2023-06" db="EMBL/GenBank/DDBJ databases">
        <authorList>
            <person name="Ma L."/>
            <person name="Liu K.-W."/>
            <person name="Li Z."/>
            <person name="Hsiao Y.-Y."/>
            <person name="Qi Y."/>
            <person name="Fu T."/>
            <person name="Tang G."/>
            <person name="Zhang D."/>
            <person name="Sun W.-H."/>
            <person name="Liu D.-K."/>
            <person name="Li Y."/>
            <person name="Chen G.-Z."/>
            <person name="Liu X.-D."/>
            <person name="Liao X.-Y."/>
            <person name="Jiang Y.-T."/>
            <person name="Yu X."/>
            <person name="Hao Y."/>
            <person name="Huang J."/>
            <person name="Zhao X.-W."/>
            <person name="Ke S."/>
            <person name="Chen Y.-Y."/>
            <person name="Wu W.-L."/>
            <person name="Hsu J.-L."/>
            <person name="Lin Y.-F."/>
            <person name="Huang M.-D."/>
            <person name="Li C.-Y."/>
            <person name="Huang L."/>
            <person name="Wang Z.-W."/>
            <person name="Zhao X."/>
            <person name="Zhong W.-Y."/>
            <person name="Peng D.-H."/>
            <person name="Ahmad S."/>
            <person name="Lan S."/>
            <person name="Zhang J.-S."/>
            <person name="Tsai W.-C."/>
            <person name="Van De Peer Y."/>
            <person name="Liu Z.-J."/>
        </authorList>
    </citation>
    <scope>NUCLEOTIDE SEQUENCE</scope>
    <source>
        <strain evidence="3">CP</strain>
        <tissue evidence="3">Leaves</tissue>
    </source>
</reference>
<evidence type="ECO:0000313" key="3">
    <source>
        <dbReference type="EMBL" id="KAK1288990.1"/>
    </source>
</evidence>
<proteinExistence type="predicted"/>
<protein>
    <recommendedName>
        <fullName evidence="2">Bifunctional inhibitor/plant lipid transfer protein/seed storage helical domain-containing protein</fullName>
    </recommendedName>
</protein>
<dbReference type="GO" id="GO:0009627">
    <property type="term" value="P:systemic acquired resistance"/>
    <property type="evidence" value="ECO:0007669"/>
    <property type="project" value="InterPro"/>
</dbReference>